<reference evidence="2" key="1">
    <citation type="submission" date="2016-10" db="EMBL/GenBank/DDBJ databases">
        <authorList>
            <person name="Varghese N."/>
            <person name="Submissions S."/>
        </authorList>
    </citation>
    <scope>NUCLEOTIDE SEQUENCE [LARGE SCALE GENOMIC DNA]</scope>
    <source>
        <strain evidence="2">ATCC 35263</strain>
    </source>
</reference>
<keyword evidence="2" id="KW-1185">Reference proteome</keyword>
<dbReference type="NCBIfam" id="NF038032">
    <property type="entry name" value="CehA_McbA_metalo"/>
    <property type="match status" value="1"/>
</dbReference>
<dbReference type="OrthoDB" id="9804333at2"/>
<dbReference type="GO" id="GO:0004534">
    <property type="term" value="F:5'-3' RNA exonuclease activity"/>
    <property type="evidence" value="ECO:0007669"/>
    <property type="project" value="TreeGrafter"/>
</dbReference>
<gene>
    <name evidence="1" type="ORF">SAMN02745716_1352</name>
</gene>
<organism evidence="1 2">
    <name type="scientific">Thermoleophilum album</name>
    <dbReference type="NCBI Taxonomy" id="29539"/>
    <lineage>
        <taxon>Bacteria</taxon>
        <taxon>Bacillati</taxon>
        <taxon>Actinomycetota</taxon>
        <taxon>Thermoleophilia</taxon>
        <taxon>Thermoleophilales</taxon>
        <taxon>Thermoleophilaceae</taxon>
        <taxon>Thermoleophilum</taxon>
    </lineage>
</organism>
<protein>
    <recommendedName>
        <fullName evidence="3">Polymerase/histidinol phosphatase N-terminal domain-containing protein</fullName>
    </recommendedName>
</protein>
<dbReference type="SUPFAM" id="SSF89550">
    <property type="entry name" value="PHP domain-like"/>
    <property type="match status" value="1"/>
</dbReference>
<evidence type="ECO:0008006" key="3">
    <source>
        <dbReference type="Google" id="ProtNLM"/>
    </source>
</evidence>
<dbReference type="PANTHER" id="PTHR42924">
    <property type="entry name" value="EXONUCLEASE"/>
    <property type="match status" value="1"/>
</dbReference>
<proteinExistence type="predicted"/>
<dbReference type="InterPro" id="IPR016195">
    <property type="entry name" value="Pol/histidinol_Pase-like"/>
</dbReference>
<evidence type="ECO:0000313" key="2">
    <source>
        <dbReference type="Proteomes" id="UP000222056"/>
    </source>
</evidence>
<dbReference type="STRING" id="29539.SAMN02745716_1352"/>
<sequence>MRRPPELHEYVCVAHVHSLHSDGTGTVAEIAQAAAQADVDVVLLTDHDTLAARDAGEERWWDRVLVLVGCEISPRGGNHYLAFGLERPIDPQARTIAEICSEVREQGGFGFAAHPASRGVPRLGPVARPMPFAELATAGADGVEVWSFVTDTVERLPGARSIPSFLARPAHWLEHPREEVLKEWDALGQHRRCPAIGGVDAHQVGLRVGRRVPVRLMAYRRSFRFLRTHVLTTEPLRGDLDRDRALIFDALREGRCFVATDCFGPTRGFRFWAERGEQTVAMGGEVRGNGWTLRAVAPRPALLRLLRDGAVVDQHWAPALARRIEGPGVWRVEAQLEVDGRPRTWVLTNPIYVRRDEPPGGE</sequence>
<name>A0A1H6FVJ6_THEAL</name>
<dbReference type="Proteomes" id="UP000222056">
    <property type="component" value="Unassembled WGS sequence"/>
</dbReference>
<accession>A0A1H6FVJ6</accession>
<evidence type="ECO:0000313" key="1">
    <source>
        <dbReference type="EMBL" id="SEH13844.1"/>
    </source>
</evidence>
<dbReference type="AlphaFoldDB" id="A0A1H6FVJ6"/>
<dbReference type="GO" id="GO:0035312">
    <property type="term" value="F:5'-3' DNA exonuclease activity"/>
    <property type="evidence" value="ECO:0007669"/>
    <property type="project" value="TreeGrafter"/>
</dbReference>
<dbReference type="EMBL" id="FNWJ01000002">
    <property type="protein sequence ID" value="SEH13844.1"/>
    <property type="molecule type" value="Genomic_DNA"/>
</dbReference>
<dbReference type="Gene3D" id="3.20.20.140">
    <property type="entry name" value="Metal-dependent hydrolases"/>
    <property type="match status" value="1"/>
</dbReference>
<dbReference type="InterPro" id="IPR052018">
    <property type="entry name" value="PHP_domain"/>
</dbReference>
<dbReference type="RefSeq" id="WP_093117583.1">
    <property type="nucleotide sequence ID" value="NZ_FNWJ01000002.1"/>
</dbReference>
<dbReference type="PANTHER" id="PTHR42924:SF3">
    <property type="entry name" value="POLYMERASE_HISTIDINOL PHOSPHATASE N-TERMINAL DOMAIN-CONTAINING PROTEIN"/>
    <property type="match status" value="1"/>
</dbReference>